<dbReference type="AlphaFoldDB" id="A0A8S3J9E5"/>
<evidence type="ECO:0000313" key="2">
    <source>
        <dbReference type="EMBL" id="CAF5215317.1"/>
    </source>
</evidence>
<feature type="non-terminal residue" evidence="2">
    <location>
        <position position="1"/>
    </location>
</feature>
<protein>
    <submittedName>
        <fullName evidence="2">Uncharacterized protein</fullName>
    </submittedName>
</protein>
<evidence type="ECO:0000256" key="1">
    <source>
        <dbReference type="SAM" id="Phobius"/>
    </source>
</evidence>
<dbReference type="Proteomes" id="UP000681720">
    <property type="component" value="Unassembled WGS sequence"/>
</dbReference>
<comment type="caution">
    <text evidence="2">The sequence shown here is derived from an EMBL/GenBank/DDBJ whole genome shotgun (WGS) entry which is preliminary data.</text>
</comment>
<evidence type="ECO:0000313" key="3">
    <source>
        <dbReference type="Proteomes" id="UP000681720"/>
    </source>
</evidence>
<name>A0A8S3J9E5_9BILA</name>
<accession>A0A8S3J9E5</accession>
<dbReference type="EMBL" id="CAJOBJ010356999">
    <property type="protein sequence ID" value="CAF5215317.1"/>
    <property type="molecule type" value="Genomic_DNA"/>
</dbReference>
<proteinExistence type="predicted"/>
<keyword evidence="1" id="KW-0812">Transmembrane</keyword>
<gene>
    <name evidence="2" type="ORF">GIL414_LOCUS81278</name>
</gene>
<keyword evidence="1" id="KW-1133">Transmembrane helix</keyword>
<organism evidence="2 3">
    <name type="scientific">Rotaria magnacalcarata</name>
    <dbReference type="NCBI Taxonomy" id="392030"/>
    <lineage>
        <taxon>Eukaryota</taxon>
        <taxon>Metazoa</taxon>
        <taxon>Spiralia</taxon>
        <taxon>Gnathifera</taxon>
        <taxon>Rotifera</taxon>
        <taxon>Eurotatoria</taxon>
        <taxon>Bdelloidea</taxon>
        <taxon>Philodinida</taxon>
        <taxon>Philodinidae</taxon>
        <taxon>Rotaria</taxon>
    </lineage>
</organism>
<reference evidence="2" key="1">
    <citation type="submission" date="2021-02" db="EMBL/GenBank/DDBJ databases">
        <authorList>
            <person name="Nowell W R."/>
        </authorList>
    </citation>
    <scope>NUCLEOTIDE SEQUENCE</scope>
</reference>
<keyword evidence="1" id="KW-0472">Membrane</keyword>
<feature type="transmembrane region" description="Helical" evidence="1">
    <location>
        <begin position="32"/>
        <end position="52"/>
    </location>
</feature>
<sequence>MFHANLSLNCDQAYNKIKNYVSSSLLENEHRIYLIVVLLYMFVFGSFPRTLYQQMDESRFDKQIYLEPFICPWYALAKYSHNQNEIDKFFDDFINVTELSESDFTLYTNKIHYLNATK</sequence>